<protein>
    <recommendedName>
        <fullName evidence="6">TRP C-terminal domain-containing protein</fullName>
    </recommendedName>
</protein>
<name>A0A4P9XUL3_9FUNG</name>
<feature type="region of interest" description="Disordered" evidence="1">
    <location>
        <begin position="716"/>
        <end position="833"/>
    </location>
</feature>
<dbReference type="OrthoDB" id="5595987at2759"/>
<keyword evidence="3" id="KW-0732">Signal</keyword>
<accession>A0A4P9XUL3</accession>
<feature type="region of interest" description="Disordered" evidence="1">
    <location>
        <begin position="645"/>
        <end position="671"/>
    </location>
</feature>
<evidence type="ECO:0000256" key="2">
    <source>
        <dbReference type="SAM" id="Phobius"/>
    </source>
</evidence>
<evidence type="ECO:0000256" key="1">
    <source>
        <dbReference type="SAM" id="MobiDB-lite"/>
    </source>
</evidence>
<dbReference type="AlphaFoldDB" id="A0A4P9XUL3"/>
<gene>
    <name evidence="4" type="ORF">THASP1DRAFT_28566</name>
</gene>
<evidence type="ECO:0008006" key="6">
    <source>
        <dbReference type="Google" id="ProtNLM"/>
    </source>
</evidence>
<feature type="transmembrane region" description="Helical" evidence="2">
    <location>
        <begin position="374"/>
        <end position="399"/>
    </location>
</feature>
<sequence length="833" mass="90520">MCPGGLLFAWHRIYIIAACLCLALVAGQARAEFTFRFNLINGLGKSEQRELSASSQGYFQANPRQTDYSGICMLWSLEETCRFTSMPANVTTSMRSIRQSRDYPTAAVLLSWQHAYAMGCRTYAQVATAAANFGATLPADAFPPLKLLILALSEDGTAGPQDRPYRARQAGVPDGPPDMDTAFINNADTGNIVKLTQASGGASLILFAARYTAGEWNAALFSGGYVAFCWILFVLLVGVSLYTIMRLVILWFRRRDFLRRGVHMVIYAIGVPAALLTAVVQVMFGETYLRATLEQVASLLTIVSLLLMIYLWGTRLGQVYPGPVAKLLRYHVLLSAAVTLAQFAVNMCLLHTSPTEADGGINAAYESLENATTLVIPGIQLFLASVFVIFAARFAHGWYHFYLARGKFGELFLLSLIGCFSFLALGVTGVVNASASGGHLSVAVFTALAVLRQLAILTRAMAVLCVYGLRPPTRTAMSNAWRSRTRESLNGHNFTDTSQQHSVASTISSYLSSENHQSLGKLPLTGRSIQPYMYGDDDDEEAGCSWRSLSCMRWHRRRRLSQQRYGASAGISSTDLLQYQISKQHMLTVQQTMHSAVPTEFLKQPAPASTVDSVAPILMDATRSAPLPPNATMVAAAAAKVHSPASVYSPDPPASASIADDNTLPDPPAAALMMPPRLTSQHVLPRYDLTLESIVEQPSLEEITESEIQIQTTAEHLSVPPSQGAQHFDDGNTSSDSELPSESGLAADHTIVSTESELPVRQSTLLPQLPPLSHMTSSDGEENRPLSLVSRTASQSLRISRSATPDMPSRSRHGSISSITSKELFQAHPNKYL</sequence>
<keyword evidence="5" id="KW-1185">Reference proteome</keyword>
<feature type="signal peptide" evidence="3">
    <location>
        <begin position="1"/>
        <end position="31"/>
    </location>
</feature>
<feature type="transmembrane region" description="Helical" evidence="2">
    <location>
        <begin position="264"/>
        <end position="284"/>
    </location>
</feature>
<keyword evidence="2" id="KW-0472">Membrane</keyword>
<dbReference type="Proteomes" id="UP000271241">
    <property type="component" value="Unassembled WGS sequence"/>
</dbReference>
<feature type="chain" id="PRO_5020857946" description="TRP C-terminal domain-containing protein" evidence="3">
    <location>
        <begin position="32"/>
        <end position="833"/>
    </location>
</feature>
<evidence type="ECO:0000313" key="4">
    <source>
        <dbReference type="EMBL" id="RKP09652.1"/>
    </source>
</evidence>
<feature type="compositionally biased region" description="Polar residues" evidence="1">
    <location>
        <begin position="720"/>
        <end position="740"/>
    </location>
</feature>
<keyword evidence="2" id="KW-1133">Transmembrane helix</keyword>
<feature type="compositionally biased region" description="Polar residues" evidence="1">
    <location>
        <begin position="814"/>
        <end position="823"/>
    </location>
</feature>
<feature type="transmembrane region" description="Helical" evidence="2">
    <location>
        <begin position="230"/>
        <end position="252"/>
    </location>
</feature>
<feature type="transmembrane region" description="Helical" evidence="2">
    <location>
        <begin position="332"/>
        <end position="354"/>
    </location>
</feature>
<evidence type="ECO:0000256" key="3">
    <source>
        <dbReference type="SAM" id="SignalP"/>
    </source>
</evidence>
<keyword evidence="2" id="KW-0812">Transmembrane</keyword>
<reference evidence="5" key="1">
    <citation type="journal article" date="2018" name="Nat. Microbiol.">
        <title>Leveraging single-cell genomics to expand the fungal tree of life.</title>
        <authorList>
            <person name="Ahrendt S.R."/>
            <person name="Quandt C.A."/>
            <person name="Ciobanu D."/>
            <person name="Clum A."/>
            <person name="Salamov A."/>
            <person name="Andreopoulos B."/>
            <person name="Cheng J.F."/>
            <person name="Woyke T."/>
            <person name="Pelin A."/>
            <person name="Henrissat B."/>
            <person name="Reynolds N.K."/>
            <person name="Benny G.L."/>
            <person name="Smith M.E."/>
            <person name="James T.Y."/>
            <person name="Grigoriev I.V."/>
        </authorList>
    </citation>
    <scope>NUCLEOTIDE SEQUENCE [LARGE SCALE GENOMIC DNA]</scope>
    <source>
        <strain evidence="5">RSA 1356</strain>
    </source>
</reference>
<feature type="compositionally biased region" description="Polar residues" evidence="1">
    <location>
        <begin position="789"/>
        <end position="803"/>
    </location>
</feature>
<organism evidence="4 5">
    <name type="scientific">Thamnocephalis sphaerospora</name>
    <dbReference type="NCBI Taxonomy" id="78915"/>
    <lineage>
        <taxon>Eukaryota</taxon>
        <taxon>Fungi</taxon>
        <taxon>Fungi incertae sedis</taxon>
        <taxon>Zoopagomycota</taxon>
        <taxon>Zoopagomycotina</taxon>
        <taxon>Zoopagomycetes</taxon>
        <taxon>Zoopagales</taxon>
        <taxon>Sigmoideomycetaceae</taxon>
        <taxon>Thamnocephalis</taxon>
    </lineage>
</organism>
<dbReference type="EMBL" id="KZ992498">
    <property type="protein sequence ID" value="RKP09652.1"/>
    <property type="molecule type" value="Genomic_DNA"/>
</dbReference>
<proteinExistence type="predicted"/>
<evidence type="ECO:0000313" key="5">
    <source>
        <dbReference type="Proteomes" id="UP000271241"/>
    </source>
</evidence>
<feature type="compositionally biased region" description="Polar residues" evidence="1">
    <location>
        <begin position="751"/>
        <end position="764"/>
    </location>
</feature>
<feature type="transmembrane region" description="Helical" evidence="2">
    <location>
        <begin position="411"/>
        <end position="431"/>
    </location>
</feature>
<feature type="transmembrane region" description="Helical" evidence="2">
    <location>
        <begin position="296"/>
        <end position="312"/>
    </location>
</feature>